<dbReference type="InterPro" id="IPR001128">
    <property type="entry name" value="Cyt_P450"/>
</dbReference>
<dbReference type="GeneID" id="59342989"/>
<keyword evidence="7 13" id="KW-0479">Metal-binding</keyword>
<dbReference type="InterPro" id="IPR036396">
    <property type="entry name" value="Cyt_P450_sf"/>
</dbReference>
<dbReference type="Pfam" id="PF00067">
    <property type="entry name" value="p450"/>
    <property type="match status" value="2"/>
</dbReference>
<evidence type="ECO:0000256" key="5">
    <source>
        <dbReference type="ARBA" id="ARBA00022617"/>
    </source>
</evidence>
<dbReference type="GO" id="GO:0005506">
    <property type="term" value="F:iron ion binding"/>
    <property type="evidence" value="ECO:0007669"/>
    <property type="project" value="InterPro"/>
</dbReference>
<evidence type="ECO:0000313" key="16">
    <source>
        <dbReference type="EMBL" id="KAF7309908.1"/>
    </source>
</evidence>
<dbReference type="GO" id="GO:0016705">
    <property type="term" value="F:oxidoreductase activity, acting on paired donors, with incorporation or reduction of molecular oxygen"/>
    <property type="evidence" value="ECO:0007669"/>
    <property type="project" value="InterPro"/>
</dbReference>
<comment type="pathway">
    <text evidence="3">Secondary metabolite biosynthesis; terpenoid biosynthesis.</text>
</comment>
<dbReference type="GO" id="GO:0004497">
    <property type="term" value="F:monooxygenase activity"/>
    <property type="evidence" value="ECO:0007669"/>
    <property type="project" value="UniProtKB-KW"/>
</dbReference>
<evidence type="ECO:0000256" key="15">
    <source>
        <dbReference type="SAM" id="Phobius"/>
    </source>
</evidence>
<feature type="binding site" description="axial binding residue" evidence="13">
    <location>
        <position position="510"/>
    </location>
    <ligand>
        <name>heme</name>
        <dbReference type="ChEBI" id="CHEBI:30413"/>
    </ligand>
    <ligandPart>
        <name>Fe</name>
        <dbReference type="ChEBI" id="CHEBI:18248"/>
    </ligandPart>
</feature>
<gene>
    <name evidence="16" type="ORF">MIND_00363100</name>
</gene>
<evidence type="ECO:0000256" key="10">
    <source>
        <dbReference type="ARBA" id="ARBA00023004"/>
    </source>
</evidence>
<organism evidence="16 17">
    <name type="scientific">Mycena indigotica</name>
    <dbReference type="NCBI Taxonomy" id="2126181"/>
    <lineage>
        <taxon>Eukaryota</taxon>
        <taxon>Fungi</taxon>
        <taxon>Dikarya</taxon>
        <taxon>Basidiomycota</taxon>
        <taxon>Agaricomycotina</taxon>
        <taxon>Agaricomycetes</taxon>
        <taxon>Agaricomycetidae</taxon>
        <taxon>Agaricales</taxon>
        <taxon>Marasmiineae</taxon>
        <taxon>Mycenaceae</taxon>
        <taxon>Mycena</taxon>
    </lineage>
</organism>
<dbReference type="AlphaFoldDB" id="A0A8H6T2R8"/>
<dbReference type="PROSITE" id="PS00086">
    <property type="entry name" value="CYTOCHROME_P450"/>
    <property type="match status" value="1"/>
</dbReference>
<comment type="subcellular location">
    <subcellularLocation>
        <location evidence="2">Membrane</location>
    </subcellularLocation>
</comment>
<keyword evidence="11 14" id="KW-0503">Monooxygenase</keyword>
<keyword evidence="9 14" id="KW-0560">Oxidoreductase</keyword>
<keyword evidence="12 15" id="KW-0472">Membrane</keyword>
<evidence type="ECO:0000256" key="1">
    <source>
        <dbReference type="ARBA" id="ARBA00001971"/>
    </source>
</evidence>
<protein>
    <submittedName>
        <fullName evidence="16">Cytochrome P450</fullName>
    </submittedName>
</protein>
<evidence type="ECO:0000256" key="11">
    <source>
        <dbReference type="ARBA" id="ARBA00023033"/>
    </source>
</evidence>
<reference evidence="16" key="1">
    <citation type="submission" date="2020-05" db="EMBL/GenBank/DDBJ databases">
        <title>Mycena genomes resolve the evolution of fungal bioluminescence.</title>
        <authorList>
            <person name="Tsai I.J."/>
        </authorList>
    </citation>
    <scope>NUCLEOTIDE SEQUENCE</scope>
    <source>
        <strain evidence="16">171206Taipei</strain>
    </source>
</reference>
<dbReference type="SUPFAM" id="SSF48264">
    <property type="entry name" value="Cytochrome P450"/>
    <property type="match status" value="1"/>
</dbReference>
<dbReference type="InterPro" id="IPR002403">
    <property type="entry name" value="Cyt_P450_E_grp-IV"/>
</dbReference>
<dbReference type="GO" id="GO:0020037">
    <property type="term" value="F:heme binding"/>
    <property type="evidence" value="ECO:0007669"/>
    <property type="project" value="InterPro"/>
</dbReference>
<comment type="similarity">
    <text evidence="4 14">Belongs to the cytochrome P450 family.</text>
</comment>
<evidence type="ECO:0000256" key="7">
    <source>
        <dbReference type="ARBA" id="ARBA00022723"/>
    </source>
</evidence>
<proteinExistence type="inferred from homology"/>
<dbReference type="InterPro" id="IPR017972">
    <property type="entry name" value="Cyt_P450_CS"/>
</dbReference>
<dbReference type="Proteomes" id="UP000636479">
    <property type="component" value="Unassembled WGS sequence"/>
</dbReference>
<dbReference type="EMBL" id="JACAZF010000003">
    <property type="protein sequence ID" value="KAF7309908.1"/>
    <property type="molecule type" value="Genomic_DNA"/>
</dbReference>
<evidence type="ECO:0000256" key="2">
    <source>
        <dbReference type="ARBA" id="ARBA00004370"/>
    </source>
</evidence>
<evidence type="ECO:0000256" key="3">
    <source>
        <dbReference type="ARBA" id="ARBA00004721"/>
    </source>
</evidence>
<evidence type="ECO:0000256" key="14">
    <source>
        <dbReference type="RuleBase" id="RU000461"/>
    </source>
</evidence>
<evidence type="ECO:0000313" key="17">
    <source>
        <dbReference type="Proteomes" id="UP000636479"/>
    </source>
</evidence>
<sequence>MTQSLPLSPFTVSLVIAVLWLIVKLTNGLNRRRGTAGTTIRGPKNDSFIFGMTRRIVKAADTGLLFQEWAEEYGPVYQIAAPLGAKRLVLCDPKAVNHFYSMERSVYVKTQLGRNVIANLVCSPSLYVPISCPTDCSLVVVYSGLKETVTNGNQRKALTPAFSNAAIRRLTDVFYDSAYKLKGHWDRTLDESTSGEGAVIDVEHWVNRVALDSIGIAGFAHDFGTLDGKYSAVAAAFDGLSFDGGLITNLLFLLGLRLPFLARLPSQRNRITRNLRLTMSEIADQLLEKTRKEKKTHITDETMDRSVIGLLLKAESDDAELHMDPVEVLAQMAIHSLQIVNIALIVFSECFALGRLRDHINLTWALIELARQPQKQAQLREELMKFGSSDPTWDQLVSGLSYLDAVVLETLRLHPPLAETTRVADVDDILPISEPITLPDGEVVDSIVVAKGTLVTASIRCMNQSERFWGPDAKEFKPERWLTLETDPLRAKEITGHRHLITFSEGPRVCLGKQFALAEFKAVLVVLIRNFMYAFPGGPETEIAAHKSIIPRPKVAGQPGANVPMLVRRVD</sequence>
<dbReference type="RefSeq" id="XP_037223358.1">
    <property type="nucleotide sequence ID" value="XM_037360473.1"/>
</dbReference>
<keyword evidence="5 13" id="KW-0349">Heme</keyword>
<feature type="transmembrane region" description="Helical" evidence="15">
    <location>
        <begin position="6"/>
        <end position="23"/>
    </location>
</feature>
<keyword evidence="10 13" id="KW-0408">Iron</keyword>
<evidence type="ECO:0000256" key="8">
    <source>
        <dbReference type="ARBA" id="ARBA00022989"/>
    </source>
</evidence>
<evidence type="ECO:0000256" key="9">
    <source>
        <dbReference type="ARBA" id="ARBA00023002"/>
    </source>
</evidence>
<name>A0A8H6T2R8_9AGAR</name>
<evidence type="ECO:0000256" key="4">
    <source>
        <dbReference type="ARBA" id="ARBA00010617"/>
    </source>
</evidence>
<dbReference type="PANTHER" id="PTHR24305:SF166">
    <property type="entry name" value="CYTOCHROME P450 12A4, MITOCHONDRIAL-RELATED"/>
    <property type="match status" value="1"/>
</dbReference>
<comment type="caution">
    <text evidence="16">The sequence shown here is derived from an EMBL/GenBank/DDBJ whole genome shotgun (WGS) entry which is preliminary data.</text>
</comment>
<evidence type="ECO:0000256" key="6">
    <source>
        <dbReference type="ARBA" id="ARBA00022692"/>
    </source>
</evidence>
<dbReference type="OrthoDB" id="1470350at2759"/>
<keyword evidence="6 15" id="KW-0812">Transmembrane</keyword>
<evidence type="ECO:0000256" key="12">
    <source>
        <dbReference type="ARBA" id="ARBA00023136"/>
    </source>
</evidence>
<accession>A0A8H6T2R8</accession>
<dbReference type="PRINTS" id="PR00385">
    <property type="entry name" value="P450"/>
</dbReference>
<evidence type="ECO:0000256" key="13">
    <source>
        <dbReference type="PIRSR" id="PIRSR602403-1"/>
    </source>
</evidence>
<keyword evidence="8 15" id="KW-1133">Transmembrane helix</keyword>
<keyword evidence="17" id="KW-1185">Reference proteome</keyword>
<dbReference type="PANTHER" id="PTHR24305">
    <property type="entry name" value="CYTOCHROME P450"/>
    <property type="match status" value="1"/>
</dbReference>
<dbReference type="GO" id="GO:0016020">
    <property type="term" value="C:membrane"/>
    <property type="evidence" value="ECO:0007669"/>
    <property type="project" value="UniProtKB-SubCell"/>
</dbReference>
<dbReference type="PRINTS" id="PR00465">
    <property type="entry name" value="EP450IV"/>
</dbReference>
<comment type="cofactor">
    <cofactor evidence="1 13">
        <name>heme</name>
        <dbReference type="ChEBI" id="CHEBI:30413"/>
    </cofactor>
</comment>
<dbReference type="InterPro" id="IPR050121">
    <property type="entry name" value="Cytochrome_P450_monoxygenase"/>
</dbReference>
<dbReference type="Gene3D" id="1.10.630.10">
    <property type="entry name" value="Cytochrome P450"/>
    <property type="match status" value="1"/>
</dbReference>